<proteinExistence type="predicted"/>
<keyword evidence="4" id="KW-1185">Reference proteome</keyword>
<feature type="region of interest" description="Disordered" evidence="1">
    <location>
        <begin position="44"/>
        <end position="70"/>
    </location>
</feature>
<feature type="signal peptide" evidence="2">
    <location>
        <begin position="1"/>
        <end position="35"/>
    </location>
</feature>
<dbReference type="AlphaFoldDB" id="A0A927RK28"/>
<keyword evidence="2" id="KW-0732">Signal</keyword>
<organism evidence="3 4">
    <name type="scientific">Actinopolymorpha pittospori</name>
    <dbReference type="NCBI Taxonomy" id="648752"/>
    <lineage>
        <taxon>Bacteria</taxon>
        <taxon>Bacillati</taxon>
        <taxon>Actinomycetota</taxon>
        <taxon>Actinomycetes</taxon>
        <taxon>Propionibacteriales</taxon>
        <taxon>Actinopolymorphaceae</taxon>
        <taxon>Actinopolymorpha</taxon>
    </lineage>
</organism>
<accession>A0A927RK28</accession>
<gene>
    <name evidence="3" type="ORF">HEB94_003136</name>
</gene>
<protein>
    <submittedName>
        <fullName evidence="3">Uncharacterized protein</fullName>
    </submittedName>
</protein>
<sequence length="209" mass="22245">MTRSIRPAVTTAARFAVASGAVSLLVAAVSPPVLAATSGHAHHSLAAGGPQATAATGAAGRSVGTADDDTRRRPLDGFLIEALPAGVGPLVTDFAYEWEEVSHRSRVWESGPDHEGAYRVDMSIAVLRGESLTDRESLRSYLADYYELDPADWQLTPFDPHGHPGYRDRAVAFWLQSPGVAIVVKLDGNRFSAGDLLRTANSIRPARTG</sequence>
<evidence type="ECO:0000313" key="3">
    <source>
        <dbReference type="EMBL" id="MBE1606288.1"/>
    </source>
</evidence>
<evidence type="ECO:0000313" key="4">
    <source>
        <dbReference type="Proteomes" id="UP000638648"/>
    </source>
</evidence>
<name>A0A927RK28_9ACTN</name>
<evidence type="ECO:0000256" key="1">
    <source>
        <dbReference type="SAM" id="MobiDB-lite"/>
    </source>
</evidence>
<comment type="caution">
    <text evidence="3">The sequence shown here is derived from an EMBL/GenBank/DDBJ whole genome shotgun (WGS) entry which is preliminary data.</text>
</comment>
<feature type="chain" id="PRO_5038101944" evidence="2">
    <location>
        <begin position="36"/>
        <end position="209"/>
    </location>
</feature>
<dbReference type="RefSeq" id="WP_192750442.1">
    <property type="nucleotide sequence ID" value="NZ_BAABJL010000085.1"/>
</dbReference>
<reference evidence="3" key="1">
    <citation type="submission" date="2020-10" db="EMBL/GenBank/DDBJ databases">
        <title>Sequencing the genomes of 1000 actinobacteria strains.</title>
        <authorList>
            <person name="Klenk H.-P."/>
        </authorList>
    </citation>
    <scope>NUCLEOTIDE SEQUENCE</scope>
    <source>
        <strain evidence="3">DSM 45354</strain>
    </source>
</reference>
<dbReference type="Proteomes" id="UP000638648">
    <property type="component" value="Unassembled WGS sequence"/>
</dbReference>
<feature type="compositionally biased region" description="Low complexity" evidence="1">
    <location>
        <begin position="46"/>
        <end position="65"/>
    </location>
</feature>
<evidence type="ECO:0000256" key="2">
    <source>
        <dbReference type="SAM" id="SignalP"/>
    </source>
</evidence>
<dbReference type="EMBL" id="JADBEM010000001">
    <property type="protein sequence ID" value="MBE1606288.1"/>
    <property type="molecule type" value="Genomic_DNA"/>
</dbReference>